<accession>A0ABQ0M140</accession>
<dbReference type="EMBL" id="DF849392">
    <property type="protein sequence ID" value="GAT57080.1"/>
    <property type="molecule type" value="Genomic_DNA"/>
</dbReference>
<proteinExistence type="predicted"/>
<name>A0ABQ0M140_MYCCL</name>
<feature type="compositionally biased region" description="Low complexity" evidence="1">
    <location>
        <begin position="258"/>
        <end position="277"/>
    </location>
</feature>
<evidence type="ECO:0000313" key="3">
    <source>
        <dbReference type="Proteomes" id="UP000815677"/>
    </source>
</evidence>
<evidence type="ECO:0000313" key="2">
    <source>
        <dbReference type="EMBL" id="GAT57080.1"/>
    </source>
</evidence>
<feature type="region of interest" description="Disordered" evidence="1">
    <location>
        <begin position="397"/>
        <end position="459"/>
    </location>
</feature>
<feature type="compositionally biased region" description="Gly residues" evidence="1">
    <location>
        <begin position="399"/>
        <end position="416"/>
    </location>
</feature>
<dbReference type="Proteomes" id="UP000815677">
    <property type="component" value="Unassembled WGS sequence"/>
</dbReference>
<feature type="region of interest" description="Disordered" evidence="1">
    <location>
        <begin position="172"/>
        <end position="197"/>
    </location>
</feature>
<reference evidence="2" key="1">
    <citation type="submission" date="2014-09" db="EMBL/GenBank/DDBJ databases">
        <title>Genome sequence of the luminous mushroom Mycena chlorophos for searching fungal bioluminescence genes.</title>
        <authorList>
            <person name="Tanaka Y."/>
            <person name="Kasuga D."/>
            <person name="Oba Y."/>
            <person name="Hase S."/>
            <person name="Sato K."/>
            <person name="Oba Y."/>
            <person name="Sakakibara Y."/>
        </authorList>
    </citation>
    <scope>NUCLEOTIDE SEQUENCE</scope>
</reference>
<protein>
    <submittedName>
        <fullName evidence="2">Uncharacterized protein</fullName>
    </submittedName>
</protein>
<feature type="compositionally biased region" description="Pro residues" evidence="1">
    <location>
        <begin position="172"/>
        <end position="184"/>
    </location>
</feature>
<feature type="compositionally biased region" description="Polar residues" evidence="1">
    <location>
        <begin position="440"/>
        <end position="453"/>
    </location>
</feature>
<organism evidence="2 3">
    <name type="scientific">Mycena chlorophos</name>
    <name type="common">Agaric fungus</name>
    <name type="synonym">Agaricus chlorophos</name>
    <dbReference type="NCBI Taxonomy" id="658473"/>
    <lineage>
        <taxon>Eukaryota</taxon>
        <taxon>Fungi</taxon>
        <taxon>Dikarya</taxon>
        <taxon>Basidiomycota</taxon>
        <taxon>Agaricomycotina</taxon>
        <taxon>Agaricomycetes</taxon>
        <taxon>Agaricomycetidae</taxon>
        <taxon>Agaricales</taxon>
        <taxon>Marasmiineae</taxon>
        <taxon>Mycenaceae</taxon>
        <taxon>Mycena</taxon>
    </lineage>
</organism>
<feature type="compositionally biased region" description="Polar residues" evidence="1">
    <location>
        <begin position="223"/>
        <end position="245"/>
    </location>
</feature>
<keyword evidence="3" id="KW-1185">Reference proteome</keyword>
<feature type="region of interest" description="Disordered" evidence="1">
    <location>
        <begin position="223"/>
        <end position="278"/>
    </location>
</feature>
<sequence length="459" mass="49645">MPKRIPTPEPGDDEPKYFTVVQPYPLNANWELPHDYITCGRWVASCIGSDAPFFALFYKPSARGQVLLEINRDYAYPEKLLGEHRWSEFLRKPSEEEKGRVTQIFYSTYSNGRAAQKDGWKRINVADSWFKNWSPKNAVISNPYPVTRWCPLPPEDKTNKPMCRPLPVALKPPPPTAAPPPPVVPGSSAWHDKKTAPPPNAPTILKGAWATKQASIQAKTAKNIPATSTAPWHNPTAPKSNNIAVSSPPAPAFEDLPTLSRTSTGTASSGASSNPSSDVDAIAEQLAGVSVSMSPSQEACLYGDAADVHGAGMLSPDPNAYVAEWEKTAFTTTWTSVAAPPGALLAEEESENLWGEEDDIESKKQKATEILCPVHGIICKKGICREYSKLLKEKERGGYAKGNGNGNGNSKNGGGGWKKHTWDDDSGSATGSEGRGGYKTSATTTKARGNAWSSARRVR</sequence>
<gene>
    <name evidence="2" type="ORF">MCHLO_13661</name>
</gene>
<evidence type="ECO:0000256" key="1">
    <source>
        <dbReference type="SAM" id="MobiDB-lite"/>
    </source>
</evidence>